<dbReference type="Proteomes" id="UP000217784">
    <property type="component" value="Unassembled WGS sequence"/>
</dbReference>
<keyword evidence="2" id="KW-1185">Reference proteome</keyword>
<evidence type="ECO:0008006" key="3">
    <source>
        <dbReference type="Google" id="ProtNLM"/>
    </source>
</evidence>
<name>A0A2A2H5R0_METBR</name>
<accession>A0A2A2H5R0</accession>
<dbReference type="OrthoDB" id="104548at2157"/>
<organism evidence="1 2">
    <name type="scientific">Methanobacterium bryantii</name>
    <dbReference type="NCBI Taxonomy" id="2161"/>
    <lineage>
        <taxon>Archaea</taxon>
        <taxon>Methanobacteriati</taxon>
        <taxon>Methanobacteriota</taxon>
        <taxon>Methanomada group</taxon>
        <taxon>Methanobacteria</taxon>
        <taxon>Methanobacteriales</taxon>
        <taxon>Methanobacteriaceae</taxon>
        <taxon>Methanobacterium</taxon>
    </lineage>
</organism>
<dbReference type="SUPFAM" id="SSF52091">
    <property type="entry name" value="SpoIIaa-like"/>
    <property type="match status" value="1"/>
</dbReference>
<dbReference type="InterPro" id="IPR038396">
    <property type="entry name" value="SpoIIAA-like_sf"/>
</dbReference>
<dbReference type="RefSeq" id="WP_069583289.1">
    <property type="nucleotide sequence ID" value="NZ_LMVM01000013.1"/>
</dbReference>
<protein>
    <recommendedName>
        <fullName evidence="3">STAS/SEC14 domain-containing protein</fullName>
    </recommendedName>
</protein>
<dbReference type="InterPro" id="IPR036513">
    <property type="entry name" value="STAS_dom_sf"/>
</dbReference>
<dbReference type="AlphaFoldDB" id="A0A2A2H5R0"/>
<dbReference type="Pfam" id="PF11964">
    <property type="entry name" value="SpoIIAA-like"/>
    <property type="match status" value="1"/>
</dbReference>
<dbReference type="InterPro" id="IPR021866">
    <property type="entry name" value="SpoIIAA-like"/>
</dbReference>
<evidence type="ECO:0000313" key="1">
    <source>
        <dbReference type="EMBL" id="PAV04665.1"/>
    </source>
</evidence>
<dbReference type="EMBL" id="LMVM01000013">
    <property type="protein sequence ID" value="PAV04665.1"/>
    <property type="molecule type" value="Genomic_DNA"/>
</dbReference>
<dbReference type="Gene3D" id="3.40.50.10600">
    <property type="entry name" value="SpoIIaa-like domains"/>
    <property type="match status" value="1"/>
</dbReference>
<evidence type="ECO:0000313" key="2">
    <source>
        <dbReference type="Proteomes" id="UP000217784"/>
    </source>
</evidence>
<reference evidence="1 2" key="1">
    <citation type="journal article" date="2017" name="BMC Genomics">
        <title>Genomic analysis of methanogenic archaea reveals a shift towards energy conservation.</title>
        <authorList>
            <person name="Gilmore S.P."/>
            <person name="Henske J.K."/>
            <person name="Sexton J.A."/>
            <person name="Solomon K.V."/>
            <person name="Seppala S."/>
            <person name="Yoo J.I."/>
            <person name="Huyett L.M."/>
            <person name="Pressman A."/>
            <person name="Cogan J.Z."/>
            <person name="Kivenson V."/>
            <person name="Peng X."/>
            <person name="Tan Y."/>
            <person name="Valentine D.L."/>
            <person name="O'Malley M.A."/>
        </authorList>
    </citation>
    <scope>NUCLEOTIDE SEQUENCE [LARGE SCALE GENOMIC DNA]</scope>
    <source>
        <strain evidence="1 2">M.o.H.</strain>
    </source>
</reference>
<comment type="caution">
    <text evidence="1">The sequence shown here is derived from an EMBL/GenBank/DDBJ whole genome shotgun (WGS) entry which is preliminary data.</text>
</comment>
<gene>
    <name evidence="1" type="ORF">ASJ80_10020</name>
</gene>
<proteinExistence type="predicted"/>
<sequence length="118" mass="13889">MIEKMSESEGKILGFKAVGTVTKADYKVLVPEVQTLIEKEGSIFMLLDLRQFKWEDIGAWMADMNFGRTYRDKIDKMAIVGDKTWEKWITILADPFYSKEARFFYSEDIDSAWKWLKE</sequence>